<dbReference type="PANTHER" id="PTHR37485">
    <property type="entry name" value="CELL DIVISION PROTEIN FTSB"/>
    <property type="match status" value="1"/>
</dbReference>
<keyword evidence="7" id="KW-0175">Coiled coil</keyword>
<feature type="topological domain" description="Periplasmic" evidence="7">
    <location>
        <begin position="32"/>
        <end position="106"/>
    </location>
</feature>
<comment type="function">
    <text evidence="7">Essential cell division protein. May link together the upstream cell division proteins, which are predominantly cytoplasmic, with the downstream cell division proteins, which are predominantly periplasmic.</text>
</comment>
<proteinExistence type="inferred from homology"/>
<dbReference type="GO" id="GO:0032153">
    <property type="term" value="C:cell division site"/>
    <property type="evidence" value="ECO:0007669"/>
    <property type="project" value="UniProtKB-UniRule"/>
</dbReference>
<keyword evidence="9" id="KW-1185">Reference proteome</keyword>
<organism evidence="8 9">
    <name type="scientific">Thalassolituus pacificus</name>
    <dbReference type="NCBI Taxonomy" id="2975440"/>
    <lineage>
        <taxon>Bacteria</taxon>
        <taxon>Pseudomonadati</taxon>
        <taxon>Pseudomonadota</taxon>
        <taxon>Gammaproteobacteria</taxon>
        <taxon>Oceanospirillales</taxon>
        <taxon>Oceanospirillaceae</taxon>
        <taxon>Thalassolituus</taxon>
    </lineage>
</organism>
<feature type="coiled-coil region" evidence="7">
    <location>
        <begin position="39"/>
        <end position="66"/>
    </location>
</feature>
<comment type="subcellular location">
    <subcellularLocation>
        <location evidence="7">Cell inner membrane</location>
        <topology evidence="7">Single-pass type II membrane protein</topology>
    </subcellularLocation>
    <text evidence="7">Localizes to the division septum.</text>
</comment>
<evidence type="ECO:0000256" key="4">
    <source>
        <dbReference type="ARBA" id="ARBA00022989"/>
    </source>
</evidence>
<comment type="similarity">
    <text evidence="7">Belongs to the FtsB family.</text>
</comment>
<evidence type="ECO:0000256" key="7">
    <source>
        <dbReference type="HAMAP-Rule" id="MF_00599"/>
    </source>
</evidence>
<name>A0A9X2WDC7_9GAMM</name>
<keyword evidence="6 7" id="KW-0131">Cell cycle</keyword>
<keyword evidence="5 7" id="KW-0472">Membrane</keyword>
<dbReference type="GO" id="GO:0030428">
    <property type="term" value="C:cell septum"/>
    <property type="evidence" value="ECO:0007669"/>
    <property type="project" value="TreeGrafter"/>
</dbReference>
<evidence type="ECO:0000256" key="6">
    <source>
        <dbReference type="ARBA" id="ARBA00023306"/>
    </source>
</evidence>
<evidence type="ECO:0000313" key="8">
    <source>
        <dbReference type="EMBL" id="MCT7358318.1"/>
    </source>
</evidence>
<reference evidence="8" key="2">
    <citation type="submission" date="2022-08" db="EMBL/GenBank/DDBJ databases">
        <authorList>
            <person name="Dong C."/>
        </authorList>
    </citation>
    <scope>NUCLEOTIDE SEQUENCE</scope>
    <source>
        <strain evidence="8">59MF3M-4</strain>
    </source>
</reference>
<dbReference type="GO" id="GO:0005886">
    <property type="term" value="C:plasma membrane"/>
    <property type="evidence" value="ECO:0007669"/>
    <property type="project" value="UniProtKB-SubCell"/>
</dbReference>
<dbReference type="AlphaFoldDB" id="A0A9X2WDC7"/>
<comment type="caution">
    <text evidence="8">The sequence shown here is derived from an EMBL/GenBank/DDBJ whole genome shotgun (WGS) entry which is preliminary data.</text>
</comment>
<evidence type="ECO:0000313" key="9">
    <source>
        <dbReference type="Proteomes" id="UP001147830"/>
    </source>
</evidence>
<keyword evidence="3 7" id="KW-0812">Transmembrane</keyword>
<feature type="topological domain" description="Cytoplasmic" evidence="7">
    <location>
        <begin position="1"/>
        <end position="12"/>
    </location>
</feature>
<keyword evidence="7" id="KW-0997">Cell inner membrane</keyword>
<evidence type="ECO:0000256" key="3">
    <source>
        <dbReference type="ARBA" id="ARBA00022692"/>
    </source>
</evidence>
<sequence length="106" mass="12144">MSDKLMPHLRLLLWVVLPVLLSLVLQYRIWLDDSGVVASRQLQQRIALLREDNEVQQSENDALLAEVEDLRHGQALLEEKAREDLGLVRDGETFILFVDPADGKQK</sequence>
<dbReference type="InterPro" id="IPR007060">
    <property type="entry name" value="FtsL/DivIC"/>
</dbReference>
<dbReference type="PANTHER" id="PTHR37485:SF1">
    <property type="entry name" value="CELL DIVISION PROTEIN FTSB"/>
    <property type="match status" value="1"/>
</dbReference>
<protein>
    <recommendedName>
        <fullName evidence="7">Cell division protein FtsB</fullName>
    </recommendedName>
</protein>
<dbReference type="RefSeq" id="WP_260975235.1">
    <property type="nucleotide sequence ID" value="NZ_JAOANI010000012.1"/>
</dbReference>
<keyword evidence="1 7" id="KW-1003">Cell membrane</keyword>
<evidence type="ECO:0000256" key="5">
    <source>
        <dbReference type="ARBA" id="ARBA00023136"/>
    </source>
</evidence>
<keyword evidence="4 7" id="KW-1133">Transmembrane helix</keyword>
<dbReference type="Proteomes" id="UP001147830">
    <property type="component" value="Unassembled WGS sequence"/>
</dbReference>
<dbReference type="GO" id="GO:0043093">
    <property type="term" value="P:FtsZ-dependent cytokinesis"/>
    <property type="evidence" value="ECO:0007669"/>
    <property type="project" value="UniProtKB-UniRule"/>
</dbReference>
<evidence type="ECO:0000256" key="1">
    <source>
        <dbReference type="ARBA" id="ARBA00022475"/>
    </source>
</evidence>
<keyword evidence="2 7" id="KW-0132">Cell division</keyword>
<dbReference type="InterPro" id="IPR023081">
    <property type="entry name" value="Cell_div_FtsB"/>
</dbReference>
<evidence type="ECO:0000256" key="2">
    <source>
        <dbReference type="ARBA" id="ARBA00022618"/>
    </source>
</evidence>
<gene>
    <name evidence="7" type="primary">ftsB</name>
    <name evidence="8" type="ORF">NYR02_04695</name>
</gene>
<reference evidence="8" key="1">
    <citation type="journal article" date="2022" name="Front. Microbiol.">
        <title>Genome-based taxonomic rearrangement of Oceanobacter-related bacteria including the description of Thalassolituus hydrocarbonoclasticus sp. nov. and Thalassolituus pacificus sp. nov. and emended description of the genus Thalassolituus.</title>
        <authorList>
            <person name="Dong C."/>
            <person name="Wei L."/>
            <person name="Wang J."/>
            <person name="Lai Q."/>
            <person name="Huang Z."/>
            <person name="Shao Z."/>
        </authorList>
    </citation>
    <scope>NUCLEOTIDE SEQUENCE</scope>
    <source>
        <strain evidence="8">59MF3M-4</strain>
    </source>
</reference>
<dbReference type="EMBL" id="JAOANI010000012">
    <property type="protein sequence ID" value="MCT7358318.1"/>
    <property type="molecule type" value="Genomic_DNA"/>
</dbReference>
<dbReference type="Pfam" id="PF04977">
    <property type="entry name" value="DivIC"/>
    <property type="match status" value="1"/>
</dbReference>
<dbReference type="HAMAP" id="MF_00599">
    <property type="entry name" value="FtsB"/>
    <property type="match status" value="1"/>
</dbReference>
<accession>A0A9X2WDC7</accession>
<comment type="subunit">
    <text evidence="7">Part of a complex composed of FtsB, FtsL and FtsQ.</text>
</comment>